<proteinExistence type="predicted"/>
<protein>
    <submittedName>
        <fullName evidence="2">Uncharacterized protein</fullName>
    </submittedName>
</protein>
<evidence type="ECO:0000313" key="2">
    <source>
        <dbReference type="EMBL" id="ETM47826.1"/>
    </source>
</evidence>
<dbReference type="Proteomes" id="UP000054532">
    <property type="component" value="Unassembled WGS sequence"/>
</dbReference>
<sequence>MPAQLILLFPEDVPQDTSTSLAARTYAEICDDSEPERVRVRTLPTPEDENVADAGHLATLIDRLSSSGAGGATHGQVIEYKGSEVAVCSASGITSVPASTVDEVAPVIAILLYKAKLTRRAQADINSAHALILDRLLGQNGTTSSRSIRYLLTGIVHIATLPRLSDRILWRCPRTGSDVTCSIEHVVNYRCYRDEGKVPPTSFQLGETFCNDPASSPTVGEERPETTSSARTDSGTID</sequence>
<dbReference type="AlphaFoldDB" id="W2NGW2"/>
<dbReference type="VEuPathDB" id="FungiDB:PPTG_03602"/>
<reference evidence="2" key="1">
    <citation type="submission" date="2013-11" db="EMBL/GenBank/DDBJ databases">
        <title>The Genome Sequence of Phytophthora parasitica IAC_01/95.</title>
        <authorList>
            <consortium name="The Broad Institute Genomics Platform"/>
            <person name="Russ C."/>
            <person name="Tyler B."/>
            <person name="Panabieres F."/>
            <person name="Shan W."/>
            <person name="Tripathy S."/>
            <person name="Grunwald N."/>
            <person name="Machado M."/>
            <person name="Johnson C.S."/>
            <person name="Arredondo F."/>
            <person name="Hong C."/>
            <person name="Coffey M."/>
            <person name="Young S.K."/>
            <person name="Zeng Q."/>
            <person name="Gargeya S."/>
            <person name="Fitzgerald M."/>
            <person name="Abouelleil A."/>
            <person name="Alvarado L."/>
            <person name="Chapman S.B."/>
            <person name="Gainer-Dewar J."/>
            <person name="Goldberg J."/>
            <person name="Griggs A."/>
            <person name="Gujja S."/>
            <person name="Hansen M."/>
            <person name="Howarth C."/>
            <person name="Imamovic A."/>
            <person name="Ireland A."/>
            <person name="Larimer J."/>
            <person name="McCowan C."/>
            <person name="Murphy C."/>
            <person name="Pearson M."/>
            <person name="Poon T.W."/>
            <person name="Priest M."/>
            <person name="Roberts A."/>
            <person name="Saif S."/>
            <person name="Shea T."/>
            <person name="Sykes S."/>
            <person name="Wortman J."/>
            <person name="Nusbaum C."/>
            <person name="Birren B."/>
        </authorList>
    </citation>
    <scope>NUCLEOTIDE SEQUENCE [LARGE SCALE GENOMIC DNA]</scope>
    <source>
        <strain evidence="2">IAC_01/95</strain>
    </source>
</reference>
<gene>
    <name evidence="2" type="ORF">L914_07552</name>
</gene>
<name>W2NGW2_PHYNI</name>
<accession>W2NGW2</accession>
<feature type="region of interest" description="Disordered" evidence="1">
    <location>
        <begin position="209"/>
        <end position="238"/>
    </location>
</feature>
<evidence type="ECO:0000256" key="1">
    <source>
        <dbReference type="SAM" id="MobiDB-lite"/>
    </source>
</evidence>
<feature type="compositionally biased region" description="Polar residues" evidence="1">
    <location>
        <begin position="226"/>
        <end position="238"/>
    </location>
</feature>
<dbReference type="EMBL" id="KI692608">
    <property type="protein sequence ID" value="ETM47826.1"/>
    <property type="molecule type" value="Genomic_DNA"/>
</dbReference>
<organism evidence="2">
    <name type="scientific">Phytophthora nicotianae</name>
    <name type="common">Potato buckeye rot agent</name>
    <name type="synonym">Phytophthora parasitica</name>
    <dbReference type="NCBI Taxonomy" id="4792"/>
    <lineage>
        <taxon>Eukaryota</taxon>
        <taxon>Sar</taxon>
        <taxon>Stramenopiles</taxon>
        <taxon>Oomycota</taxon>
        <taxon>Peronosporomycetes</taxon>
        <taxon>Peronosporales</taxon>
        <taxon>Peronosporaceae</taxon>
        <taxon>Phytophthora</taxon>
    </lineage>
</organism>